<comment type="subcellular location">
    <subcellularLocation>
        <location evidence="1">Nucleus</location>
    </subcellularLocation>
</comment>
<feature type="region of interest" description="Disordered" evidence="6">
    <location>
        <begin position="1"/>
        <end position="55"/>
    </location>
</feature>
<feature type="compositionally biased region" description="Pro residues" evidence="6">
    <location>
        <begin position="1"/>
        <end position="12"/>
    </location>
</feature>
<dbReference type="CDD" id="cd16273">
    <property type="entry name" value="SNM1A-1C-like_MBL-fold"/>
    <property type="match status" value="1"/>
</dbReference>
<dbReference type="GO" id="GO:0035312">
    <property type="term" value="F:5'-3' DNA exonuclease activity"/>
    <property type="evidence" value="ECO:0007669"/>
    <property type="project" value="TreeGrafter"/>
</dbReference>
<keyword evidence="5" id="KW-0539">Nucleus</keyword>
<dbReference type="InterPro" id="IPR001279">
    <property type="entry name" value="Metallo-B-lactamas"/>
</dbReference>
<dbReference type="PANTHER" id="PTHR23240">
    <property type="entry name" value="DNA CROSS-LINK REPAIR PROTEIN PSO2/SNM1-RELATED"/>
    <property type="match status" value="1"/>
</dbReference>
<dbReference type="EMBL" id="JAYMYS010000004">
    <property type="protein sequence ID" value="KAK7396014.1"/>
    <property type="molecule type" value="Genomic_DNA"/>
</dbReference>
<reference evidence="8 9" key="1">
    <citation type="submission" date="2024-01" db="EMBL/GenBank/DDBJ databases">
        <title>The genomes of 5 underutilized Papilionoideae crops provide insights into root nodulation and disease resistanc.</title>
        <authorList>
            <person name="Jiang F."/>
        </authorList>
    </citation>
    <scope>NUCLEOTIDE SEQUENCE [LARGE SCALE GENOMIC DNA]</scope>
    <source>
        <strain evidence="8">DUOXIRENSHENG_FW03</strain>
        <tissue evidence="8">Leaves</tissue>
    </source>
</reference>
<evidence type="ECO:0000256" key="2">
    <source>
        <dbReference type="ARBA" id="ARBA00010304"/>
    </source>
</evidence>
<sequence>MPPSPAASPPPALEEEPLPHDGDGYDVNDEGTSLSVVSLDDEGFPSQLPGTETTPEKSIFAEDFYRCGTDWSSLQLKEENRYGDLALDSGKKLKQANLFQIWGFKRNDAVGSVESGPSQSGYCDEVRGSSERKILKPEDWGSILRDKGKEFENAKSSRKRKGSTAQNRVTRSCSCPFYKKIPGTMFTVDAFRYGSVEGCSAYFLSHFHYDHYGGLSKKWSHGPIYCSPLTARLVQLCLSVNPLYIRPLEFNTEYVIDSIKVTLLEANHCPGAALIHFDLSNGQNYLHTGDFRACKQMQTYPLLVNQRVNVLYLDTTYCNPKYRFPSKEDVLNYVVKITKNHLKRHPRTLVVVGAYSIGKECVYVAISKALGVKIYANASRRRILLAFGWPDLSDNLCSNGNNTLLHVLPMSSLRPETLKDYLKTYKEQFTAVLAFRPTGWTFSEKMRNDLELINPVSKGNITIYGVPYSEHSSFTELRDFVQFLRPDKIIPTVNVGNAGNREKMQSYFREWLKG</sequence>
<dbReference type="SMART" id="SM00849">
    <property type="entry name" value="Lactamase_B"/>
    <property type="match status" value="1"/>
</dbReference>
<evidence type="ECO:0000256" key="3">
    <source>
        <dbReference type="ARBA" id="ARBA00022763"/>
    </source>
</evidence>
<keyword evidence="9" id="KW-1185">Reference proteome</keyword>
<dbReference type="PANTHER" id="PTHR23240:SF36">
    <property type="entry name" value="DNA CROSS-LINK REPAIR PROTEIN SNM1"/>
    <property type="match status" value="1"/>
</dbReference>
<comment type="caution">
    <text evidence="8">The sequence shown here is derived from an EMBL/GenBank/DDBJ whole genome shotgun (WGS) entry which is preliminary data.</text>
</comment>
<accession>A0AAN9XKT8</accession>
<evidence type="ECO:0000313" key="9">
    <source>
        <dbReference type="Proteomes" id="UP001386955"/>
    </source>
</evidence>
<evidence type="ECO:0000256" key="6">
    <source>
        <dbReference type="SAM" id="MobiDB-lite"/>
    </source>
</evidence>
<dbReference type="FunFam" id="3.60.15.10:FF:000010">
    <property type="entry name" value="DNA cross-link repair 1A"/>
    <property type="match status" value="1"/>
</dbReference>
<evidence type="ECO:0000259" key="7">
    <source>
        <dbReference type="SMART" id="SM00849"/>
    </source>
</evidence>
<dbReference type="Proteomes" id="UP001386955">
    <property type="component" value="Unassembled WGS sequence"/>
</dbReference>
<feature type="domain" description="Metallo-beta-lactamase" evidence="7">
    <location>
        <begin position="172"/>
        <end position="322"/>
    </location>
</feature>
<protein>
    <recommendedName>
        <fullName evidence="7">Metallo-beta-lactamase domain-containing protein</fullName>
    </recommendedName>
</protein>
<evidence type="ECO:0000256" key="4">
    <source>
        <dbReference type="ARBA" id="ARBA00023204"/>
    </source>
</evidence>
<proteinExistence type="inferred from homology"/>
<organism evidence="8 9">
    <name type="scientific">Psophocarpus tetragonolobus</name>
    <name type="common">Winged bean</name>
    <name type="synonym">Dolichos tetragonolobus</name>
    <dbReference type="NCBI Taxonomy" id="3891"/>
    <lineage>
        <taxon>Eukaryota</taxon>
        <taxon>Viridiplantae</taxon>
        <taxon>Streptophyta</taxon>
        <taxon>Embryophyta</taxon>
        <taxon>Tracheophyta</taxon>
        <taxon>Spermatophyta</taxon>
        <taxon>Magnoliopsida</taxon>
        <taxon>eudicotyledons</taxon>
        <taxon>Gunneridae</taxon>
        <taxon>Pentapetalae</taxon>
        <taxon>rosids</taxon>
        <taxon>fabids</taxon>
        <taxon>Fabales</taxon>
        <taxon>Fabaceae</taxon>
        <taxon>Papilionoideae</taxon>
        <taxon>50 kb inversion clade</taxon>
        <taxon>NPAAA clade</taxon>
        <taxon>indigoferoid/millettioid clade</taxon>
        <taxon>Phaseoleae</taxon>
        <taxon>Psophocarpus</taxon>
    </lineage>
</organism>
<name>A0AAN9XKT8_PSOTE</name>
<dbReference type="GO" id="GO:0006303">
    <property type="term" value="P:double-strand break repair via nonhomologous end joining"/>
    <property type="evidence" value="ECO:0007669"/>
    <property type="project" value="TreeGrafter"/>
</dbReference>
<dbReference type="InterPro" id="IPR036866">
    <property type="entry name" value="RibonucZ/Hydroxyglut_hydro"/>
</dbReference>
<dbReference type="Gene3D" id="3.60.15.10">
    <property type="entry name" value="Ribonuclease Z/Hydroxyacylglutathione hydrolase-like"/>
    <property type="match status" value="1"/>
</dbReference>
<evidence type="ECO:0000313" key="8">
    <source>
        <dbReference type="EMBL" id="KAK7396014.1"/>
    </source>
</evidence>
<dbReference type="SUPFAM" id="SSF56281">
    <property type="entry name" value="Metallo-hydrolase/oxidoreductase"/>
    <property type="match status" value="1"/>
</dbReference>
<dbReference type="GO" id="GO:0036297">
    <property type="term" value="P:interstrand cross-link repair"/>
    <property type="evidence" value="ECO:0007669"/>
    <property type="project" value="TreeGrafter"/>
</dbReference>
<dbReference type="AlphaFoldDB" id="A0AAN9XKT8"/>
<dbReference type="GO" id="GO:0005634">
    <property type="term" value="C:nucleus"/>
    <property type="evidence" value="ECO:0007669"/>
    <property type="project" value="UniProtKB-SubCell"/>
</dbReference>
<dbReference type="GO" id="GO:0003684">
    <property type="term" value="F:damaged DNA binding"/>
    <property type="evidence" value="ECO:0007669"/>
    <property type="project" value="TreeGrafter"/>
</dbReference>
<gene>
    <name evidence="8" type="ORF">VNO78_16696</name>
</gene>
<evidence type="ECO:0000256" key="5">
    <source>
        <dbReference type="ARBA" id="ARBA00023242"/>
    </source>
</evidence>
<evidence type="ECO:0000256" key="1">
    <source>
        <dbReference type="ARBA" id="ARBA00004123"/>
    </source>
</evidence>
<keyword evidence="4" id="KW-0234">DNA repair</keyword>
<dbReference type="Pfam" id="PF07522">
    <property type="entry name" value="DRMBL"/>
    <property type="match status" value="1"/>
</dbReference>
<dbReference type="FunFam" id="3.40.50.12650:FF:000001">
    <property type="entry name" value="DNA cross-link repair 1A"/>
    <property type="match status" value="1"/>
</dbReference>
<comment type="similarity">
    <text evidence="2">Belongs to the DNA repair metallo-beta-lactamase (DRMBL) family.</text>
</comment>
<keyword evidence="3" id="KW-0227">DNA damage</keyword>
<dbReference type="Gene3D" id="3.40.50.12650">
    <property type="match status" value="1"/>
</dbReference>
<dbReference type="InterPro" id="IPR011084">
    <property type="entry name" value="DRMBL"/>
</dbReference>